<dbReference type="Proteomes" id="UP000276133">
    <property type="component" value="Unassembled WGS sequence"/>
</dbReference>
<gene>
    <name evidence="2" type="ORF">BpHYR1_021556</name>
</gene>
<feature type="non-terminal residue" evidence="2">
    <location>
        <position position="1"/>
    </location>
</feature>
<protein>
    <submittedName>
        <fullName evidence="2">Uncharacterized protein</fullName>
    </submittedName>
</protein>
<evidence type="ECO:0000313" key="2">
    <source>
        <dbReference type="EMBL" id="RNA06531.1"/>
    </source>
</evidence>
<feature type="coiled-coil region" evidence="1">
    <location>
        <begin position="55"/>
        <end position="82"/>
    </location>
</feature>
<comment type="caution">
    <text evidence="2">The sequence shown here is derived from an EMBL/GenBank/DDBJ whole genome shotgun (WGS) entry which is preliminary data.</text>
</comment>
<evidence type="ECO:0000256" key="1">
    <source>
        <dbReference type="SAM" id="Coils"/>
    </source>
</evidence>
<proteinExistence type="predicted"/>
<reference evidence="2 3" key="1">
    <citation type="journal article" date="2018" name="Sci. Rep.">
        <title>Genomic signatures of local adaptation to the degree of environmental predictability in rotifers.</title>
        <authorList>
            <person name="Franch-Gras L."/>
            <person name="Hahn C."/>
            <person name="Garcia-Roger E.M."/>
            <person name="Carmona M.J."/>
            <person name="Serra M."/>
            <person name="Gomez A."/>
        </authorList>
    </citation>
    <scope>NUCLEOTIDE SEQUENCE [LARGE SCALE GENOMIC DNA]</scope>
    <source>
        <strain evidence="2">HYR1</strain>
    </source>
</reference>
<name>A0A3M7Q694_BRAPC</name>
<organism evidence="2 3">
    <name type="scientific">Brachionus plicatilis</name>
    <name type="common">Marine rotifer</name>
    <name type="synonym">Brachionus muelleri</name>
    <dbReference type="NCBI Taxonomy" id="10195"/>
    <lineage>
        <taxon>Eukaryota</taxon>
        <taxon>Metazoa</taxon>
        <taxon>Spiralia</taxon>
        <taxon>Gnathifera</taxon>
        <taxon>Rotifera</taxon>
        <taxon>Eurotatoria</taxon>
        <taxon>Monogononta</taxon>
        <taxon>Pseudotrocha</taxon>
        <taxon>Ploima</taxon>
        <taxon>Brachionidae</taxon>
        <taxon>Brachionus</taxon>
    </lineage>
</organism>
<keyword evidence="1" id="KW-0175">Coiled coil</keyword>
<keyword evidence="3" id="KW-1185">Reference proteome</keyword>
<dbReference type="EMBL" id="REGN01007355">
    <property type="protein sequence ID" value="RNA06531.1"/>
    <property type="molecule type" value="Genomic_DNA"/>
</dbReference>
<evidence type="ECO:0000313" key="3">
    <source>
        <dbReference type="Proteomes" id="UP000276133"/>
    </source>
</evidence>
<dbReference type="AlphaFoldDB" id="A0A3M7Q694"/>
<sequence>FASKEENKWILDEWKKLTFNQKVLLIKQKYPNLSIDNVKSQINLTNIMVNDAEDFIKKNDKYKQLRKLIREQEANEDKAINNQLNIVYYKPVTNTNRYHRIGYIFSSGIMWTQSIQSCLAHCTILSLDLKSVCYSFLVVRFHEYFQKNQRVLP</sequence>
<accession>A0A3M7Q694</accession>